<evidence type="ECO:0000313" key="2">
    <source>
        <dbReference type="Proteomes" id="UP000441208"/>
    </source>
</evidence>
<dbReference type="InterPro" id="IPR043502">
    <property type="entry name" value="DNA/RNA_pol_sf"/>
</dbReference>
<dbReference type="Gene3D" id="3.10.10.10">
    <property type="entry name" value="HIV Type 1 Reverse Transcriptase, subunit A, domain 1"/>
    <property type="match status" value="1"/>
</dbReference>
<sequence length="256" mass="28463">MEVVVAAPDGEEGVFVPTQRCGTVMLATTLTKAKDGKVLVPAINVQGGRVKLPAKKELGTWIPVDADMQVLALNGQIDQERLKEWIESLGDGTTPFENEKDVRIGMEEPGARDLILKLLRAYRKVTISEGDCPLVTALDVQHHIDTSSTAPIMLKRRRQAQKEDAVIEDNVVKMLQAGVIEESNGAWGFPVVLVRKRDGEVRFFVDYRALNKVTKKDVYPLPRIDETLEALRRSSAVHDAGFTGWLLADWCCTRRS</sequence>
<dbReference type="EMBL" id="QXFZ01000650">
    <property type="protein sequence ID" value="KAE9109094.1"/>
    <property type="molecule type" value="Genomic_DNA"/>
</dbReference>
<accession>A0A6A3S3B4</accession>
<evidence type="ECO:0000313" key="1">
    <source>
        <dbReference type="EMBL" id="KAE9109094.1"/>
    </source>
</evidence>
<dbReference type="PANTHER" id="PTHR24559:SF438">
    <property type="entry name" value="PEPTIDASE A2 DOMAIN-CONTAINING PROTEIN"/>
    <property type="match status" value="1"/>
</dbReference>
<dbReference type="InterPro" id="IPR053134">
    <property type="entry name" value="RNA-dir_DNA_polymerase"/>
</dbReference>
<organism evidence="1 2">
    <name type="scientific">Phytophthora fragariae</name>
    <dbReference type="NCBI Taxonomy" id="53985"/>
    <lineage>
        <taxon>Eukaryota</taxon>
        <taxon>Sar</taxon>
        <taxon>Stramenopiles</taxon>
        <taxon>Oomycota</taxon>
        <taxon>Peronosporomycetes</taxon>
        <taxon>Peronosporales</taxon>
        <taxon>Peronosporaceae</taxon>
        <taxon>Phytophthora</taxon>
    </lineage>
</organism>
<dbReference type="Proteomes" id="UP000441208">
    <property type="component" value="Unassembled WGS sequence"/>
</dbReference>
<dbReference type="AlphaFoldDB" id="A0A6A3S3B4"/>
<evidence type="ECO:0008006" key="3">
    <source>
        <dbReference type="Google" id="ProtNLM"/>
    </source>
</evidence>
<reference evidence="1 2" key="1">
    <citation type="submission" date="2018-08" db="EMBL/GenBank/DDBJ databases">
        <title>Genomic investigation of the strawberry pathogen Phytophthora fragariae indicates pathogenicity is determined by transcriptional variation in three key races.</title>
        <authorList>
            <person name="Adams T.M."/>
            <person name="Armitage A.D."/>
            <person name="Sobczyk M.K."/>
            <person name="Bates H.J."/>
            <person name="Dunwell J.M."/>
            <person name="Nellist C.F."/>
            <person name="Harrison R.J."/>
        </authorList>
    </citation>
    <scope>NUCLEOTIDE SEQUENCE [LARGE SCALE GENOMIC DNA]</scope>
    <source>
        <strain evidence="1 2">NOV-71</strain>
    </source>
</reference>
<dbReference type="PANTHER" id="PTHR24559">
    <property type="entry name" value="TRANSPOSON TY3-I GAG-POL POLYPROTEIN"/>
    <property type="match status" value="1"/>
</dbReference>
<dbReference type="SUPFAM" id="SSF56672">
    <property type="entry name" value="DNA/RNA polymerases"/>
    <property type="match status" value="1"/>
</dbReference>
<proteinExistence type="predicted"/>
<name>A0A6A3S3B4_9STRA</name>
<gene>
    <name evidence="1" type="ORF">PF007_g12384</name>
</gene>
<comment type="caution">
    <text evidence="1">The sequence shown here is derived from an EMBL/GenBank/DDBJ whole genome shotgun (WGS) entry which is preliminary data.</text>
</comment>
<protein>
    <recommendedName>
        <fullName evidence="3">Reverse transcriptase domain-containing protein</fullName>
    </recommendedName>
</protein>